<evidence type="ECO:0000256" key="3">
    <source>
        <dbReference type="ARBA" id="ARBA00023082"/>
    </source>
</evidence>
<accession>A0A502FQR5</accession>
<dbReference type="OrthoDB" id="7620544at2"/>
<gene>
    <name evidence="7" type="ORF">EAH76_17305</name>
</gene>
<dbReference type="EMBL" id="RCZC01000005">
    <property type="protein sequence ID" value="TPG51760.1"/>
    <property type="molecule type" value="Genomic_DNA"/>
</dbReference>
<feature type="domain" description="RNA polymerase sigma-70 region 2" evidence="5">
    <location>
        <begin position="19"/>
        <end position="84"/>
    </location>
</feature>
<dbReference type="Gene3D" id="1.10.10.10">
    <property type="entry name" value="Winged helix-like DNA-binding domain superfamily/Winged helix DNA-binding domain"/>
    <property type="match status" value="1"/>
</dbReference>
<dbReference type="InterPro" id="IPR014284">
    <property type="entry name" value="RNA_pol_sigma-70_dom"/>
</dbReference>
<keyword evidence="4" id="KW-0804">Transcription</keyword>
<reference evidence="7 8" key="1">
    <citation type="journal article" date="2019" name="Environ. Microbiol.">
        <title>Species interactions and distinct microbial communities in high Arctic permafrost affected cryosols are associated with the CH4 and CO2 gas fluxes.</title>
        <authorList>
            <person name="Altshuler I."/>
            <person name="Hamel J."/>
            <person name="Turney S."/>
            <person name="Magnuson E."/>
            <person name="Levesque R."/>
            <person name="Greer C."/>
            <person name="Whyte L.G."/>
        </authorList>
    </citation>
    <scope>NUCLEOTIDE SEQUENCE [LARGE SCALE GENOMIC DNA]</scope>
    <source>
        <strain evidence="7 8">E6.1</strain>
    </source>
</reference>
<comment type="caution">
    <text evidence="7">The sequence shown here is derived from an EMBL/GenBank/DDBJ whole genome shotgun (WGS) entry which is preliminary data.</text>
</comment>
<dbReference type="Gene3D" id="1.10.1740.10">
    <property type="match status" value="1"/>
</dbReference>
<dbReference type="Pfam" id="PF08281">
    <property type="entry name" value="Sigma70_r4_2"/>
    <property type="match status" value="1"/>
</dbReference>
<dbReference type="CDD" id="cd06171">
    <property type="entry name" value="Sigma70_r4"/>
    <property type="match status" value="1"/>
</dbReference>
<evidence type="ECO:0000256" key="4">
    <source>
        <dbReference type="ARBA" id="ARBA00023163"/>
    </source>
</evidence>
<dbReference type="SUPFAM" id="SSF88659">
    <property type="entry name" value="Sigma3 and sigma4 domains of RNA polymerase sigma factors"/>
    <property type="match status" value="1"/>
</dbReference>
<keyword evidence="3" id="KW-0731">Sigma factor</keyword>
<keyword evidence="2" id="KW-0805">Transcription regulation</keyword>
<protein>
    <submittedName>
        <fullName evidence="7">RNA polymerase sigma factor</fullName>
    </submittedName>
</protein>
<dbReference type="InterPro" id="IPR013324">
    <property type="entry name" value="RNA_pol_sigma_r3/r4-like"/>
</dbReference>
<evidence type="ECO:0000256" key="2">
    <source>
        <dbReference type="ARBA" id="ARBA00023015"/>
    </source>
</evidence>
<evidence type="ECO:0000256" key="1">
    <source>
        <dbReference type="ARBA" id="ARBA00010641"/>
    </source>
</evidence>
<dbReference type="InterPro" id="IPR036388">
    <property type="entry name" value="WH-like_DNA-bd_sf"/>
</dbReference>
<dbReference type="InterPro" id="IPR013325">
    <property type="entry name" value="RNA_pol_sigma_r2"/>
</dbReference>
<evidence type="ECO:0000313" key="7">
    <source>
        <dbReference type="EMBL" id="TPG51760.1"/>
    </source>
</evidence>
<dbReference type="InterPro" id="IPR007627">
    <property type="entry name" value="RNA_pol_sigma70_r2"/>
</dbReference>
<organism evidence="7 8">
    <name type="scientific">Sphingomonas glacialis</name>
    <dbReference type="NCBI Taxonomy" id="658225"/>
    <lineage>
        <taxon>Bacteria</taxon>
        <taxon>Pseudomonadati</taxon>
        <taxon>Pseudomonadota</taxon>
        <taxon>Alphaproteobacteria</taxon>
        <taxon>Sphingomonadales</taxon>
        <taxon>Sphingomonadaceae</taxon>
        <taxon>Sphingomonas</taxon>
    </lineage>
</organism>
<dbReference type="PANTHER" id="PTHR43133:SF63">
    <property type="entry name" value="RNA POLYMERASE SIGMA FACTOR FECI-RELATED"/>
    <property type="match status" value="1"/>
</dbReference>
<name>A0A502FQR5_9SPHN</name>
<sequence length="174" mass="20032">MLRAQLPDACASDATMEALYVAEGPRLLRYFQRRTGNSHSAPDLVQDAFVRFASAEHVPNLVNPAAYLQRIARNLLIDRARRAQEREVFVPLEEWDAGTPPDQEDTLVVRDALRRYEEAIAALPERTRLVFLLKRADDLTYPQIAKRLGITLWTVQYHMKRALTHLDRTLNHDD</sequence>
<dbReference type="Proteomes" id="UP000319931">
    <property type="component" value="Unassembled WGS sequence"/>
</dbReference>
<dbReference type="GO" id="GO:0016987">
    <property type="term" value="F:sigma factor activity"/>
    <property type="evidence" value="ECO:0007669"/>
    <property type="project" value="UniProtKB-KW"/>
</dbReference>
<proteinExistence type="inferred from homology"/>
<evidence type="ECO:0000313" key="8">
    <source>
        <dbReference type="Proteomes" id="UP000319931"/>
    </source>
</evidence>
<comment type="similarity">
    <text evidence="1">Belongs to the sigma-70 factor family. ECF subfamily.</text>
</comment>
<dbReference type="PANTHER" id="PTHR43133">
    <property type="entry name" value="RNA POLYMERASE ECF-TYPE SIGMA FACTO"/>
    <property type="match status" value="1"/>
</dbReference>
<dbReference type="InterPro" id="IPR013249">
    <property type="entry name" value="RNA_pol_sigma70_r4_t2"/>
</dbReference>
<dbReference type="GO" id="GO:0003677">
    <property type="term" value="F:DNA binding"/>
    <property type="evidence" value="ECO:0007669"/>
    <property type="project" value="InterPro"/>
</dbReference>
<keyword evidence="8" id="KW-1185">Reference proteome</keyword>
<dbReference type="AlphaFoldDB" id="A0A502FQR5"/>
<dbReference type="InterPro" id="IPR039425">
    <property type="entry name" value="RNA_pol_sigma-70-like"/>
</dbReference>
<dbReference type="Pfam" id="PF04542">
    <property type="entry name" value="Sigma70_r2"/>
    <property type="match status" value="1"/>
</dbReference>
<dbReference type="GO" id="GO:0006352">
    <property type="term" value="P:DNA-templated transcription initiation"/>
    <property type="evidence" value="ECO:0007669"/>
    <property type="project" value="InterPro"/>
</dbReference>
<dbReference type="SUPFAM" id="SSF88946">
    <property type="entry name" value="Sigma2 domain of RNA polymerase sigma factors"/>
    <property type="match status" value="1"/>
</dbReference>
<evidence type="ECO:0000259" key="5">
    <source>
        <dbReference type="Pfam" id="PF04542"/>
    </source>
</evidence>
<dbReference type="NCBIfam" id="TIGR02937">
    <property type="entry name" value="sigma70-ECF"/>
    <property type="match status" value="1"/>
</dbReference>
<evidence type="ECO:0000259" key="6">
    <source>
        <dbReference type="Pfam" id="PF08281"/>
    </source>
</evidence>
<feature type="domain" description="RNA polymerase sigma factor 70 region 4 type 2" evidence="6">
    <location>
        <begin position="114"/>
        <end position="166"/>
    </location>
</feature>